<dbReference type="AlphaFoldDB" id="A0A7J8JGT7"/>
<protein>
    <submittedName>
        <fullName evidence="1">Uncharacterized protein</fullName>
    </submittedName>
</protein>
<organism evidence="1 2">
    <name type="scientific">Rousettus aegyptiacus</name>
    <name type="common">Egyptian fruit bat</name>
    <name type="synonym">Pteropus aegyptiacus</name>
    <dbReference type="NCBI Taxonomy" id="9407"/>
    <lineage>
        <taxon>Eukaryota</taxon>
        <taxon>Metazoa</taxon>
        <taxon>Chordata</taxon>
        <taxon>Craniata</taxon>
        <taxon>Vertebrata</taxon>
        <taxon>Euteleostomi</taxon>
        <taxon>Mammalia</taxon>
        <taxon>Eutheria</taxon>
        <taxon>Laurasiatheria</taxon>
        <taxon>Chiroptera</taxon>
        <taxon>Yinpterochiroptera</taxon>
        <taxon>Pteropodoidea</taxon>
        <taxon>Pteropodidae</taxon>
        <taxon>Rousettinae</taxon>
        <taxon>Rousettus</taxon>
    </lineage>
</organism>
<dbReference type="EMBL" id="JACASE010000002">
    <property type="protein sequence ID" value="KAF6496116.1"/>
    <property type="molecule type" value="Genomic_DNA"/>
</dbReference>
<name>A0A7J8JGT7_ROUAE</name>
<comment type="caution">
    <text evidence="1">The sequence shown here is derived from an EMBL/GenBank/DDBJ whole genome shotgun (WGS) entry which is preliminary data.</text>
</comment>
<dbReference type="Proteomes" id="UP000593571">
    <property type="component" value="Unassembled WGS sequence"/>
</dbReference>
<gene>
    <name evidence="1" type="ORF">HJG63_010346</name>
</gene>
<evidence type="ECO:0000313" key="2">
    <source>
        <dbReference type="Proteomes" id="UP000593571"/>
    </source>
</evidence>
<sequence length="214" mass="23547">MLVTWATPAPPSDCNRNFTVSGLLLFFSSIQIRFPGGLFLFVCFCFFCGHVSFPPAQSVPGFLLAREVLFGFVLISASLLDCELDRNLVCSAHGHVPIAAAVPDAEAARDGFSRRSEDFACCPQDARGGRKELLHNSRALFESLISSHLVTSHRWVWCIPGLCHSLEDRSCSAWERRAMRRPGEERGQRRRLFLGVGAAAPSCLRTLEHAAPSG</sequence>
<proteinExistence type="predicted"/>
<reference evidence="1 2" key="1">
    <citation type="journal article" date="2020" name="Nature">
        <title>Six reference-quality genomes reveal evolution of bat adaptations.</title>
        <authorList>
            <person name="Jebb D."/>
            <person name="Huang Z."/>
            <person name="Pippel M."/>
            <person name="Hughes G.M."/>
            <person name="Lavrichenko K."/>
            <person name="Devanna P."/>
            <person name="Winkler S."/>
            <person name="Jermiin L.S."/>
            <person name="Skirmuntt E.C."/>
            <person name="Katzourakis A."/>
            <person name="Burkitt-Gray L."/>
            <person name="Ray D.A."/>
            <person name="Sullivan K.A.M."/>
            <person name="Roscito J.G."/>
            <person name="Kirilenko B.M."/>
            <person name="Davalos L.M."/>
            <person name="Corthals A.P."/>
            <person name="Power M.L."/>
            <person name="Jones G."/>
            <person name="Ransome R.D."/>
            <person name="Dechmann D.K.N."/>
            <person name="Locatelli A.G."/>
            <person name="Puechmaille S.J."/>
            <person name="Fedrigo O."/>
            <person name="Jarvis E.D."/>
            <person name="Hiller M."/>
            <person name="Vernes S.C."/>
            <person name="Myers E.W."/>
            <person name="Teeling E.C."/>
        </authorList>
    </citation>
    <scope>NUCLEOTIDE SEQUENCE [LARGE SCALE GENOMIC DNA]</scope>
    <source>
        <strain evidence="1">MRouAeg1</strain>
        <tissue evidence="1">Muscle</tissue>
    </source>
</reference>
<accession>A0A7J8JGT7</accession>
<evidence type="ECO:0000313" key="1">
    <source>
        <dbReference type="EMBL" id="KAF6496116.1"/>
    </source>
</evidence>
<keyword evidence="2" id="KW-1185">Reference proteome</keyword>